<evidence type="ECO:0000313" key="2">
    <source>
        <dbReference type="Proteomes" id="UP000593892"/>
    </source>
</evidence>
<dbReference type="Proteomes" id="UP000593892">
    <property type="component" value="Chromosome"/>
</dbReference>
<dbReference type="KEGG" id="pfer:IRI77_15500"/>
<dbReference type="InterPro" id="IPR017803">
    <property type="entry name" value="CHP03437_C"/>
</dbReference>
<evidence type="ECO:0008006" key="3">
    <source>
        <dbReference type="Google" id="ProtNLM"/>
    </source>
</evidence>
<dbReference type="EMBL" id="CP063849">
    <property type="protein sequence ID" value="QOY91294.1"/>
    <property type="molecule type" value="Genomic_DNA"/>
</dbReference>
<proteinExistence type="predicted"/>
<accession>A0A7S7NWZ1</accession>
<sequence>MLRHCLWILAGTSLLAQQPPVVTADAVRNGASRIAPGLPGSGLHPGSRAVIGGLRLSPGSVRVEVGGQVAPMLRSAPEELEVALPFRLKPGVVPLSVTVDGRKSKPVSVVIGAASPGLYEPAKKAAVERGGLLSLVATGAPAVELWMGGVRVAVVRRSRGDGTDEVRARVPASVPLGCGVPVTAVGADGVPGNTIAMAVSEKGQPCPADAWTSALGRPGRTGLIVLSRSYQGARATDEGAALFTVRGEEASWPSLLPGSCGLYRADEGFDPRGSILAQMTGRVPGEGLDAGARITIANGPQARALALRSPGFYTRTLDPLPNGPFLEGGRLLVQSMGGKAVAGLSFVLTMTPGFPAVLPAGDSVLGAAPLSLSWTGIGPDRLALVAVTASDAQNRAMVMALCVAAPEAGRFVVPAWVRAALPETSSATVSVASIPRAPDVTWKATGLDRGVAFTVQARHTVIALKR</sequence>
<gene>
    <name evidence="1" type="ORF">IRI77_15500</name>
</gene>
<dbReference type="NCBIfam" id="TIGR03437">
    <property type="entry name" value="Soli_cterm"/>
    <property type="match status" value="1"/>
</dbReference>
<name>A0A7S7NWZ1_PALFE</name>
<reference evidence="1 2" key="1">
    <citation type="submission" date="2020-10" db="EMBL/GenBank/DDBJ databases">
        <title>Complete genome sequence of Paludibaculum fermentans P105T, a facultatively anaerobic acidobacterium capable of dissimilatory Fe(III) reduction.</title>
        <authorList>
            <person name="Dedysh S.N."/>
            <person name="Beletsky A.V."/>
            <person name="Kulichevskaya I.S."/>
            <person name="Mardanov A.V."/>
            <person name="Ravin N.V."/>
        </authorList>
    </citation>
    <scope>NUCLEOTIDE SEQUENCE [LARGE SCALE GENOMIC DNA]</scope>
    <source>
        <strain evidence="1 2">P105</strain>
    </source>
</reference>
<evidence type="ECO:0000313" key="1">
    <source>
        <dbReference type="EMBL" id="QOY91294.1"/>
    </source>
</evidence>
<protein>
    <recommendedName>
        <fullName evidence="3">IPT/TIG domain-containing protein</fullName>
    </recommendedName>
</protein>
<keyword evidence="2" id="KW-1185">Reference proteome</keyword>
<dbReference type="AlphaFoldDB" id="A0A7S7NWZ1"/>
<organism evidence="1 2">
    <name type="scientific">Paludibaculum fermentans</name>
    <dbReference type="NCBI Taxonomy" id="1473598"/>
    <lineage>
        <taxon>Bacteria</taxon>
        <taxon>Pseudomonadati</taxon>
        <taxon>Acidobacteriota</taxon>
        <taxon>Terriglobia</taxon>
        <taxon>Bryobacterales</taxon>
        <taxon>Bryobacteraceae</taxon>
        <taxon>Paludibaculum</taxon>
    </lineage>
</organism>
<dbReference type="RefSeq" id="WP_194452948.1">
    <property type="nucleotide sequence ID" value="NZ_CP063849.1"/>
</dbReference>